<protein>
    <recommendedName>
        <fullName evidence="1">Glycosyltransferase subfamily 4-like N-terminal domain-containing protein</fullName>
    </recommendedName>
</protein>
<feature type="domain" description="Glycosyltransferase subfamily 4-like N-terminal" evidence="1">
    <location>
        <begin position="26"/>
        <end position="209"/>
    </location>
</feature>
<dbReference type="InterPro" id="IPR028098">
    <property type="entry name" value="Glyco_trans_4-like_N"/>
</dbReference>
<comment type="caution">
    <text evidence="2">The sequence shown here is derived from an EMBL/GenBank/DDBJ whole genome shotgun (WGS) entry which is preliminary data.</text>
</comment>
<dbReference type="Pfam" id="PF13579">
    <property type="entry name" value="Glyco_trans_4_4"/>
    <property type="match status" value="1"/>
</dbReference>
<evidence type="ECO:0000313" key="3">
    <source>
        <dbReference type="Proteomes" id="UP000256999"/>
    </source>
</evidence>
<dbReference type="Gene3D" id="3.40.50.2000">
    <property type="entry name" value="Glycogen Phosphorylase B"/>
    <property type="match status" value="1"/>
</dbReference>
<evidence type="ECO:0000259" key="1">
    <source>
        <dbReference type="Pfam" id="PF13579"/>
    </source>
</evidence>
<dbReference type="SUPFAM" id="SSF53756">
    <property type="entry name" value="UDP-Glycosyltransferase/glycogen phosphorylase"/>
    <property type="match status" value="1"/>
</dbReference>
<reference evidence="2 3" key="1">
    <citation type="submission" date="2018-08" db="EMBL/GenBank/DDBJ databases">
        <title>Thalassotalea euphylliae genome.</title>
        <authorList>
            <person name="Summers S."/>
            <person name="Rice S.A."/>
            <person name="Freckelton M.L."/>
            <person name="Nedved B.T."/>
            <person name="Hadfield M.G."/>
        </authorList>
    </citation>
    <scope>NUCLEOTIDE SEQUENCE [LARGE SCALE GENOMIC DNA]</scope>
    <source>
        <strain evidence="2 3">H2</strain>
    </source>
</reference>
<dbReference type="Proteomes" id="UP000256999">
    <property type="component" value="Unassembled WGS sequence"/>
</dbReference>
<dbReference type="GO" id="GO:0016757">
    <property type="term" value="F:glycosyltransferase activity"/>
    <property type="evidence" value="ECO:0007669"/>
    <property type="project" value="UniProtKB-ARBA"/>
</dbReference>
<evidence type="ECO:0000313" key="2">
    <source>
        <dbReference type="EMBL" id="REL33987.1"/>
    </source>
</evidence>
<proteinExistence type="predicted"/>
<dbReference type="EMBL" id="QUOV01000001">
    <property type="protein sequence ID" value="REL33987.1"/>
    <property type="molecule type" value="Genomic_DNA"/>
</dbReference>
<name>A0A3E0UBM2_9GAMM</name>
<accession>A0A3E0UBM2</accession>
<organism evidence="2 3">
    <name type="scientific">Thalassotalea euphylliae</name>
    <dbReference type="NCBI Taxonomy" id="1655234"/>
    <lineage>
        <taxon>Bacteria</taxon>
        <taxon>Pseudomonadati</taxon>
        <taxon>Pseudomonadota</taxon>
        <taxon>Gammaproteobacteria</taxon>
        <taxon>Alteromonadales</taxon>
        <taxon>Colwelliaceae</taxon>
        <taxon>Thalassotalea</taxon>
    </lineage>
</organism>
<dbReference type="OrthoDB" id="9794575at2"/>
<gene>
    <name evidence="2" type="ORF">DXX92_00675</name>
</gene>
<dbReference type="RefSeq" id="WP_115998668.1">
    <property type="nucleotide sequence ID" value="NZ_QUOV01000001.1"/>
</dbReference>
<sequence>MESQNNRCLYVAFHYPPILGSSGVHRTLAFTRHLAENDWDVDVLTGSLKAYDRWEASQLSFIPEKVNVIRAFGRNTAKHLSIKGKYLGLMALPDNWQSWIFGGVISGLFSTLRNRPDILVSTYPIASAHIIAYVLHKLSGIPWVADLRDPMAQEGYPSNPRKKRIFQWLERKMVKHCHHIILTTPGAKALYVERFPETSDDKWKIVPNGYDIAMFESLQTTSNRQQSEKIILLHSGVVYPSERDPKPLFHAISALKKSGQLTVSNFELRLRATGHDAIYQPLLAEMNIEDIVKLEAPVPFHDALKEMIMVDGLLLMQAANCDYQIPAKAYEYIRVGKPIFALTTEQGDTGQLMAKQPNSVIAPLDDASTIEHQLMNYLKQLRNGELAPLPEEEILRYSRQYHASSFEACLQHSIRNSI</sequence>
<dbReference type="AlphaFoldDB" id="A0A3E0UBM2"/>